<organism evidence="5 6">
    <name type="scientific">Cephalotrichum gorgonifer</name>
    <dbReference type="NCBI Taxonomy" id="2041049"/>
    <lineage>
        <taxon>Eukaryota</taxon>
        <taxon>Fungi</taxon>
        <taxon>Dikarya</taxon>
        <taxon>Ascomycota</taxon>
        <taxon>Pezizomycotina</taxon>
        <taxon>Sordariomycetes</taxon>
        <taxon>Hypocreomycetidae</taxon>
        <taxon>Microascales</taxon>
        <taxon>Microascaceae</taxon>
        <taxon>Cephalotrichum</taxon>
    </lineage>
</organism>
<protein>
    <submittedName>
        <fullName evidence="5">Related to asparagine synthases</fullName>
    </submittedName>
</protein>
<dbReference type="Gene3D" id="3.60.20.10">
    <property type="entry name" value="Glutamine Phosphoribosylpyrophosphate, subunit 1, domain 1"/>
    <property type="match status" value="1"/>
</dbReference>
<dbReference type="Proteomes" id="UP001187682">
    <property type="component" value="Unassembled WGS sequence"/>
</dbReference>
<dbReference type="EMBL" id="ONZQ02000001">
    <property type="protein sequence ID" value="SPN97586.1"/>
    <property type="molecule type" value="Genomic_DNA"/>
</dbReference>
<dbReference type="InterPro" id="IPR017932">
    <property type="entry name" value="GATase_2_dom"/>
</dbReference>
<dbReference type="AlphaFoldDB" id="A0AAE8MSB8"/>
<dbReference type="CDD" id="cd03766">
    <property type="entry name" value="Gn_AT_II_novel"/>
    <property type="match status" value="1"/>
</dbReference>
<dbReference type="InterPro" id="IPR051857">
    <property type="entry name" value="Asn_synthetase_domain"/>
</dbReference>
<proteinExistence type="predicted"/>
<feature type="domain" description="Glutamine amidotransferase type-2" evidence="4">
    <location>
        <begin position="2"/>
        <end position="194"/>
    </location>
</feature>
<evidence type="ECO:0000256" key="3">
    <source>
        <dbReference type="ARBA" id="ARBA00022962"/>
    </source>
</evidence>
<name>A0AAE8MSB8_9PEZI</name>
<dbReference type="SUPFAM" id="SSF52402">
    <property type="entry name" value="Adenine nucleotide alpha hydrolases-like"/>
    <property type="match status" value="1"/>
</dbReference>
<dbReference type="PANTHER" id="PTHR45937:SF1">
    <property type="entry name" value="ASPARAGINE SYNTHETASE DOMAIN-CONTAINING PROTEIN 1"/>
    <property type="match status" value="1"/>
</dbReference>
<keyword evidence="6" id="KW-1185">Reference proteome</keyword>
<evidence type="ECO:0000313" key="6">
    <source>
        <dbReference type="Proteomes" id="UP001187682"/>
    </source>
</evidence>
<dbReference type="InterPro" id="IPR001962">
    <property type="entry name" value="Asn_synthase"/>
</dbReference>
<evidence type="ECO:0000313" key="5">
    <source>
        <dbReference type="EMBL" id="SPN97586.1"/>
    </source>
</evidence>
<dbReference type="Pfam" id="PF00733">
    <property type="entry name" value="Asn_synthase"/>
    <property type="match status" value="1"/>
</dbReference>
<dbReference type="Pfam" id="PF13537">
    <property type="entry name" value="GATase_7"/>
    <property type="match status" value="1"/>
</dbReference>
<keyword evidence="2" id="KW-0061">Asparagine biosynthesis</keyword>
<evidence type="ECO:0000256" key="2">
    <source>
        <dbReference type="ARBA" id="ARBA00022888"/>
    </source>
</evidence>
<reference evidence="5" key="1">
    <citation type="submission" date="2018-03" db="EMBL/GenBank/DDBJ databases">
        <authorList>
            <person name="Guldener U."/>
        </authorList>
    </citation>
    <scope>NUCLEOTIDE SEQUENCE</scope>
</reference>
<dbReference type="PROSITE" id="PS51278">
    <property type="entry name" value="GATASE_TYPE_2"/>
    <property type="match status" value="1"/>
</dbReference>
<keyword evidence="1" id="KW-0028">Amino-acid biosynthesis</keyword>
<keyword evidence="3" id="KW-0315">Glutamine amidotransferase</keyword>
<dbReference type="GO" id="GO:0006529">
    <property type="term" value="P:asparagine biosynthetic process"/>
    <property type="evidence" value="ECO:0007669"/>
    <property type="project" value="UniProtKB-KW"/>
</dbReference>
<dbReference type="SUPFAM" id="SSF56235">
    <property type="entry name" value="N-terminal nucleophile aminohydrolases (Ntn hydrolases)"/>
    <property type="match status" value="1"/>
</dbReference>
<accession>A0AAE8MSB8</accession>
<dbReference type="Gene3D" id="3.40.50.620">
    <property type="entry name" value="HUPs"/>
    <property type="match status" value="1"/>
</dbReference>
<dbReference type="CDD" id="cd01991">
    <property type="entry name" value="Asn_synthase_B_C"/>
    <property type="match status" value="1"/>
</dbReference>
<gene>
    <name evidence="5" type="ORF">DNG_01098</name>
</gene>
<evidence type="ECO:0000259" key="4">
    <source>
        <dbReference type="PROSITE" id="PS51278"/>
    </source>
</evidence>
<evidence type="ECO:0000256" key="1">
    <source>
        <dbReference type="ARBA" id="ARBA00022605"/>
    </source>
</evidence>
<sequence>MCGIFASVSRRKHLPLSAALQEYLANRGPDHTGNVLKTINPSPDDPELCLYLTCVSTVLSLRGQGVTPQPLVSQTAGSILCWNGEAWKIEGHAVAGNDGARVLAALESAVGLEATLDVLRAVEGPFAFIYYDPRDGGRIYFGRDRLGRRSLLVHDQGDLILSSVADPGLDGWAEVEADGVYVLDVGSLGGDVHAGTITMRMAERHGWLPAGYEDYMSNIGLFNTTLPPDQRRPRYPESQSVESLREHLVRSLSLRVLNVPRPHLDAAHPVDTRIAVLFSGGLDCTVVARLASELLPPDQGIDLLNVAFENPRIAATLKPANDDPTAIYELCPDRITGRKSFGELCRVCPERQWRFISSHRSQVVALMHPHNTEMDLSIAYALYFAARGRGLAETAAETNHAAPYEYATTARVLLSGLGADELFGGYVRHATAFSRRGYHGLIEELKLDVGRLGKRNLGRDDRVMSHWGREIRFPFLDENLVKWALEAPVWEKCDFAVSASAVEGEDGGEVGGNAGVEPDKRVLRLLALQLGMASVSGEKKRAIQFGSRTAKMESGKIKGTHLITR</sequence>
<dbReference type="InterPro" id="IPR014729">
    <property type="entry name" value="Rossmann-like_a/b/a_fold"/>
</dbReference>
<dbReference type="PANTHER" id="PTHR45937">
    <property type="entry name" value="ASPARAGINE SYNTHETASE DOMAIN-CONTAINING PROTEIN 1"/>
    <property type="match status" value="1"/>
</dbReference>
<comment type="caution">
    <text evidence="5">The sequence shown here is derived from an EMBL/GenBank/DDBJ whole genome shotgun (WGS) entry which is preliminary data.</text>
</comment>
<dbReference type="GO" id="GO:0004066">
    <property type="term" value="F:asparagine synthase (glutamine-hydrolyzing) activity"/>
    <property type="evidence" value="ECO:0007669"/>
    <property type="project" value="InterPro"/>
</dbReference>
<dbReference type="InterPro" id="IPR029055">
    <property type="entry name" value="Ntn_hydrolases_N"/>
</dbReference>